<dbReference type="InterPro" id="IPR046796">
    <property type="entry name" value="Transposase_32_dom"/>
</dbReference>
<feature type="compositionally biased region" description="Basic and acidic residues" evidence="1">
    <location>
        <begin position="103"/>
        <end position="117"/>
    </location>
</feature>
<evidence type="ECO:0000313" key="4">
    <source>
        <dbReference type="EMBL" id="OIT29918.1"/>
    </source>
</evidence>
<dbReference type="Pfam" id="PF20167">
    <property type="entry name" value="Transposase_32"/>
    <property type="match status" value="1"/>
</dbReference>
<evidence type="ECO:0000256" key="2">
    <source>
        <dbReference type="SAM" id="Phobius"/>
    </source>
</evidence>
<dbReference type="Gramene" id="OIT29918">
    <property type="protein sequence ID" value="OIT29918"/>
    <property type="gene ID" value="A4A49_24802"/>
</dbReference>
<proteinExistence type="predicted"/>
<dbReference type="Proteomes" id="UP000187609">
    <property type="component" value="Unassembled WGS sequence"/>
</dbReference>
<feature type="region of interest" description="Disordered" evidence="1">
    <location>
        <begin position="1"/>
        <end position="145"/>
    </location>
</feature>
<keyword evidence="5" id="KW-1185">Reference proteome</keyword>
<feature type="compositionally biased region" description="Low complexity" evidence="1">
    <location>
        <begin position="67"/>
        <end position="78"/>
    </location>
</feature>
<dbReference type="AlphaFoldDB" id="A0A314KKZ1"/>
<keyword evidence="2" id="KW-0812">Transmembrane</keyword>
<sequence length="538" mass="60121">MAVSKTPTRSHGAGGSGKPPPKKAPTDKNVAEKGNTEARTKARHDKVKTGTSEVDPEATYLSTEGLAQIQQRACQARQSRPREVPVQIREGASKPPLAKKRKVAEVKEKGKVTRVVESESEEDSDDDEEGAIQLPDGEEEPSVPKATNVWDKKFVSESAWNKWKHIKTKQINPLLFERPLNFKATKSSSPDILRVIEQNGWTRFAQGPKGVANLTLVRELYANWDPDRGTDIVWVRGAQVDISASAINKYYRIPAQSDSEYWRREQRPNVNHILEVLCGGSGPAEWQAADGLAKTYMNREPQIWLNWVCNRFMPATHKSMVIWERVFLVYAIMTGILVNVGAILRSQVAKTRKNMQWTLYFVHTLTALLAKHKLTERDDEIRESTESAVHDICSVQDPSETSIKKKGHGTRITDTESALQQLRTELAMRDRALLAAQETRDQWMREQFNVLLEAVRGQRQVRHIGIQTDFEEPGDAELFALSATVGTATEVRDVVIGEAAPTREGEMIAAVDTPGVTLEDPSTLRTEGATAPHLQPET</sequence>
<dbReference type="EMBL" id="MJEQ01001648">
    <property type="protein sequence ID" value="OIT29918.1"/>
    <property type="molecule type" value="Genomic_DNA"/>
</dbReference>
<feature type="region of interest" description="Disordered" evidence="1">
    <location>
        <begin position="516"/>
        <end position="538"/>
    </location>
</feature>
<organism evidence="4 5">
    <name type="scientific">Nicotiana attenuata</name>
    <name type="common">Coyote tobacco</name>
    <dbReference type="NCBI Taxonomy" id="49451"/>
    <lineage>
        <taxon>Eukaryota</taxon>
        <taxon>Viridiplantae</taxon>
        <taxon>Streptophyta</taxon>
        <taxon>Embryophyta</taxon>
        <taxon>Tracheophyta</taxon>
        <taxon>Spermatophyta</taxon>
        <taxon>Magnoliopsida</taxon>
        <taxon>eudicotyledons</taxon>
        <taxon>Gunneridae</taxon>
        <taxon>Pentapetalae</taxon>
        <taxon>asterids</taxon>
        <taxon>lamiids</taxon>
        <taxon>Solanales</taxon>
        <taxon>Solanaceae</taxon>
        <taxon>Nicotianoideae</taxon>
        <taxon>Nicotianeae</taxon>
        <taxon>Nicotiana</taxon>
    </lineage>
</organism>
<evidence type="ECO:0000256" key="1">
    <source>
        <dbReference type="SAM" id="MobiDB-lite"/>
    </source>
</evidence>
<comment type="caution">
    <text evidence="4">The sequence shown here is derived from an EMBL/GenBank/DDBJ whole genome shotgun (WGS) entry which is preliminary data.</text>
</comment>
<feature type="transmembrane region" description="Helical" evidence="2">
    <location>
        <begin position="327"/>
        <end position="344"/>
    </location>
</feature>
<reference evidence="4" key="1">
    <citation type="submission" date="2016-11" db="EMBL/GenBank/DDBJ databases">
        <title>The genome of Nicotiana attenuata.</title>
        <authorList>
            <person name="Xu S."/>
            <person name="Brockmoeller T."/>
            <person name="Gaquerel E."/>
            <person name="Navarro A."/>
            <person name="Kuhl H."/>
            <person name="Gase K."/>
            <person name="Ling Z."/>
            <person name="Zhou W."/>
            <person name="Kreitzer C."/>
            <person name="Stanke M."/>
            <person name="Tang H."/>
            <person name="Lyons E."/>
            <person name="Pandey P."/>
            <person name="Pandey S.P."/>
            <person name="Timmermann B."/>
            <person name="Baldwin I.T."/>
        </authorList>
    </citation>
    <scope>NUCLEOTIDE SEQUENCE [LARGE SCALE GENOMIC DNA]</scope>
    <source>
        <strain evidence="4">UT</strain>
    </source>
</reference>
<feature type="domain" description="Putative plant transposon protein" evidence="3">
    <location>
        <begin position="199"/>
        <end position="371"/>
    </location>
</feature>
<accession>A0A314KKZ1</accession>
<name>A0A314KKZ1_NICAT</name>
<keyword evidence="2" id="KW-1133">Transmembrane helix</keyword>
<evidence type="ECO:0000259" key="3">
    <source>
        <dbReference type="Pfam" id="PF20167"/>
    </source>
</evidence>
<feature type="compositionally biased region" description="Basic and acidic residues" evidence="1">
    <location>
        <begin position="24"/>
        <end position="40"/>
    </location>
</feature>
<protein>
    <recommendedName>
        <fullName evidence="3">Putative plant transposon protein domain-containing protein</fullName>
    </recommendedName>
</protein>
<feature type="compositionally biased region" description="Acidic residues" evidence="1">
    <location>
        <begin position="118"/>
        <end position="141"/>
    </location>
</feature>
<keyword evidence="2" id="KW-0472">Membrane</keyword>
<gene>
    <name evidence="4" type="ORF">A4A49_24802</name>
</gene>
<evidence type="ECO:0000313" key="5">
    <source>
        <dbReference type="Proteomes" id="UP000187609"/>
    </source>
</evidence>